<comment type="similarity">
    <text evidence="3 17">Belongs to the complex I subunit 4 family.</text>
</comment>
<accession>A0A343X9P7</accession>
<dbReference type="GO" id="GO:0003954">
    <property type="term" value="F:NADH dehydrogenase activity"/>
    <property type="evidence" value="ECO:0007669"/>
    <property type="project" value="TreeGrafter"/>
</dbReference>
<organism evidence="20">
    <name type="scientific">Cicadella viridis</name>
    <name type="common">Green leafhopper</name>
    <dbReference type="NCBI Taxonomy" id="36150"/>
    <lineage>
        <taxon>Eukaryota</taxon>
        <taxon>Metazoa</taxon>
        <taxon>Ecdysozoa</taxon>
        <taxon>Arthropoda</taxon>
        <taxon>Hexapoda</taxon>
        <taxon>Insecta</taxon>
        <taxon>Pterygota</taxon>
        <taxon>Neoptera</taxon>
        <taxon>Paraneoptera</taxon>
        <taxon>Hemiptera</taxon>
        <taxon>Auchenorrhyncha</taxon>
        <taxon>Membracoidea</taxon>
        <taxon>Cicadellidae</taxon>
        <taxon>Cicadellinae</taxon>
        <taxon>Cicadellini</taxon>
        <taxon>Cicadella</taxon>
    </lineage>
</organism>
<evidence type="ECO:0000256" key="16">
    <source>
        <dbReference type="ARBA" id="ARBA00049551"/>
    </source>
</evidence>
<dbReference type="PRINTS" id="PR01437">
    <property type="entry name" value="NUOXDRDTASE4"/>
</dbReference>
<evidence type="ECO:0000256" key="5">
    <source>
        <dbReference type="ARBA" id="ARBA00021006"/>
    </source>
</evidence>
<evidence type="ECO:0000256" key="17">
    <source>
        <dbReference type="RuleBase" id="RU003297"/>
    </source>
</evidence>
<comment type="function">
    <text evidence="1">Core subunit of the mitochondrial membrane respiratory chain NADH dehydrogenase (Complex I) that is believed to belong to the minimal assembly required for catalysis. Complex I functions in the transfer of electrons from NADH to the respiratory chain. The immediate electron acceptor for the enzyme is believed to be ubiquinone.</text>
</comment>
<keyword evidence="14 17" id="KW-0496">Mitochondrion</keyword>
<evidence type="ECO:0000256" key="14">
    <source>
        <dbReference type="ARBA" id="ARBA00023128"/>
    </source>
</evidence>
<feature type="transmembrane region" description="Helical" evidence="17">
    <location>
        <begin position="293"/>
        <end position="313"/>
    </location>
</feature>
<evidence type="ECO:0000256" key="10">
    <source>
        <dbReference type="ARBA" id="ARBA00022982"/>
    </source>
</evidence>
<reference evidence="20" key="1">
    <citation type="submission" date="2017-03" db="EMBL/GenBank/DDBJ databases">
        <authorList>
            <person name="Afonso C.L."/>
            <person name="Miller P.J."/>
            <person name="Scott M.A."/>
            <person name="Spackman E."/>
            <person name="Goraichik I."/>
            <person name="Dimitrov K.M."/>
            <person name="Suarez D.L."/>
            <person name="Swayne D.E."/>
        </authorList>
    </citation>
    <scope>NUCLEOTIDE SEQUENCE</scope>
</reference>
<keyword evidence="12 17" id="KW-0520">NAD</keyword>
<evidence type="ECO:0000256" key="15">
    <source>
        <dbReference type="ARBA" id="ARBA00023136"/>
    </source>
</evidence>
<keyword evidence="15 17" id="KW-0472">Membrane</keyword>
<comment type="catalytic activity">
    <reaction evidence="16 17">
        <text>a ubiquinone + NADH + 5 H(+)(in) = a ubiquinol + NAD(+) + 4 H(+)(out)</text>
        <dbReference type="Rhea" id="RHEA:29091"/>
        <dbReference type="Rhea" id="RHEA-COMP:9565"/>
        <dbReference type="Rhea" id="RHEA-COMP:9566"/>
        <dbReference type="ChEBI" id="CHEBI:15378"/>
        <dbReference type="ChEBI" id="CHEBI:16389"/>
        <dbReference type="ChEBI" id="CHEBI:17976"/>
        <dbReference type="ChEBI" id="CHEBI:57540"/>
        <dbReference type="ChEBI" id="CHEBI:57945"/>
        <dbReference type="EC" id="7.1.1.2"/>
    </reaction>
</comment>
<feature type="transmembrane region" description="Helical" evidence="17">
    <location>
        <begin position="106"/>
        <end position="127"/>
    </location>
</feature>
<dbReference type="PANTHER" id="PTHR43507:SF20">
    <property type="entry name" value="NADH-UBIQUINONE OXIDOREDUCTASE CHAIN 4"/>
    <property type="match status" value="1"/>
</dbReference>
<evidence type="ECO:0000259" key="19">
    <source>
        <dbReference type="Pfam" id="PF01059"/>
    </source>
</evidence>
<evidence type="ECO:0000256" key="2">
    <source>
        <dbReference type="ARBA" id="ARBA00004225"/>
    </source>
</evidence>
<evidence type="ECO:0000256" key="8">
    <source>
        <dbReference type="ARBA" id="ARBA00022692"/>
    </source>
</evidence>
<dbReference type="AlphaFoldDB" id="A0A343X9P7"/>
<keyword evidence="11 17" id="KW-1133">Transmembrane helix</keyword>
<evidence type="ECO:0000256" key="7">
    <source>
        <dbReference type="ARBA" id="ARBA00022660"/>
    </source>
</evidence>
<feature type="transmembrane region" description="Helical" evidence="17">
    <location>
        <begin position="170"/>
        <end position="190"/>
    </location>
</feature>
<dbReference type="EMBL" id="KY752061">
    <property type="protein sequence ID" value="AWH61912.1"/>
    <property type="molecule type" value="Genomic_DNA"/>
</dbReference>
<dbReference type="GO" id="GO:0008137">
    <property type="term" value="F:NADH dehydrogenase (ubiquinone) activity"/>
    <property type="evidence" value="ECO:0007669"/>
    <property type="project" value="UniProtKB-UniRule"/>
</dbReference>
<keyword evidence="7 17" id="KW-0679">Respiratory chain</keyword>
<evidence type="ECO:0000256" key="4">
    <source>
        <dbReference type="ARBA" id="ARBA00012944"/>
    </source>
</evidence>
<geneLocation type="mitochondrion" evidence="20"/>
<feature type="transmembrane region" description="Helical" evidence="17">
    <location>
        <begin position="375"/>
        <end position="395"/>
    </location>
</feature>
<keyword evidence="13 17" id="KW-0830">Ubiquinone</keyword>
<evidence type="ECO:0000256" key="11">
    <source>
        <dbReference type="ARBA" id="ARBA00022989"/>
    </source>
</evidence>
<feature type="transmembrane region" description="Helical" evidence="17">
    <location>
        <begin position="268"/>
        <end position="287"/>
    </location>
</feature>
<dbReference type="Pfam" id="PF00361">
    <property type="entry name" value="Proton_antipo_M"/>
    <property type="match status" value="1"/>
</dbReference>
<sequence length="438" mass="51535">MMSIILYLIFMIPILFYNSWFLIQLMFMIIMIMFLLTPLNLFFSSISYFFGLDFISFGLIVLSLLITSLMILSSSKILKIEFYYFVFCCYILLFCLLIVFSSLNMLVMYLFFEFSLIPLILIILGWGYQPERLISGLYLFFYTLLASLPLLLIFIYFYNNFGSLFFDFNYMMNISFYMHMFLMLAFLVKLPMYMLHFWLPKAHVYAPIAGSMILAGVLLKIGGYGIIRTMYIYEYIFNHYSYIWYSFAILGSFVVALICLVQGDIKCLIAYSSIAHMGMCLMGLVTMTKFGFLGSYLMMLGHGLCSSGLFFLANISYERFLSRSFFINKGLMLFMPSMSLMWFLFCSFNMGCPPSMNFISEVFILLSMMMYWNNSLFFIFLMSFFSACFCFYLFSFSQHGKHHNLYCYSSGFTKEYLILIMHLFPLFFSLLFFDKILI</sequence>
<evidence type="ECO:0000256" key="6">
    <source>
        <dbReference type="ARBA" id="ARBA00022448"/>
    </source>
</evidence>
<feature type="transmembrane region" description="Helical" evidence="17">
    <location>
        <begin position="325"/>
        <end position="345"/>
    </location>
</feature>
<feature type="transmembrane region" description="Helical" evidence="17">
    <location>
        <begin position="242"/>
        <end position="261"/>
    </location>
</feature>
<dbReference type="PANTHER" id="PTHR43507">
    <property type="entry name" value="NADH-UBIQUINONE OXIDOREDUCTASE CHAIN 4"/>
    <property type="match status" value="1"/>
</dbReference>
<feature type="domain" description="NADH:ubiquinone oxidoreductase chain 4 N-terminal" evidence="19">
    <location>
        <begin position="1"/>
        <end position="98"/>
    </location>
</feature>
<evidence type="ECO:0000256" key="3">
    <source>
        <dbReference type="ARBA" id="ARBA00009025"/>
    </source>
</evidence>
<protein>
    <recommendedName>
        <fullName evidence="5 17">NADH-ubiquinone oxidoreductase chain 4</fullName>
        <ecNumber evidence="4 17">7.1.1.2</ecNumber>
    </recommendedName>
</protein>
<dbReference type="GO" id="GO:0015990">
    <property type="term" value="P:electron transport coupled proton transport"/>
    <property type="evidence" value="ECO:0007669"/>
    <property type="project" value="TreeGrafter"/>
</dbReference>
<dbReference type="InterPro" id="IPR001750">
    <property type="entry name" value="ND/Mrp_TM"/>
</dbReference>
<dbReference type="InterPro" id="IPR000260">
    <property type="entry name" value="NADH4_N"/>
</dbReference>
<feature type="transmembrane region" description="Helical" evidence="17">
    <location>
        <begin position="202"/>
        <end position="222"/>
    </location>
</feature>
<keyword evidence="8 17" id="KW-0812">Transmembrane</keyword>
<evidence type="ECO:0000313" key="20">
    <source>
        <dbReference type="EMBL" id="AWH61912.1"/>
    </source>
</evidence>
<feature type="transmembrane region" description="Helical" evidence="17">
    <location>
        <begin position="7"/>
        <end position="36"/>
    </location>
</feature>
<keyword evidence="9" id="KW-1278">Translocase</keyword>
<feature type="transmembrane region" description="Helical" evidence="17">
    <location>
        <begin position="48"/>
        <end position="70"/>
    </location>
</feature>
<dbReference type="Pfam" id="PF01059">
    <property type="entry name" value="Oxidored_q5_N"/>
    <property type="match status" value="1"/>
</dbReference>
<comment type="function">
    <text evidence="17">Core subunit of the mitochondrial membrane respiratory chain NADH dehydrogenase (Complex I) which catalyzes electron transfer from NADH through the respiratory chain, using ubiquinone as an electron acceptor. Essential for the catalytic activity and assembly of complex I.</text>
</comment>
<keyword evidence="10 17" id="KW-0249">Electron transport</keyword>
<evidence type="ECO:0000256" key="9">
    <source>
        <dbReference type="ARBA" id="ARBA00022967"/>
    </source>
</evidence>
<feature type="transmembrane region" description="Helical" evidence="17">
    <location>
        <begin position="82"/>
        <end position="100"/>
    </location>
</feature>
<keyword evidence="6 17" id="KW-0813">Transport</keyword>
<dbReference type="GO" id="GO:0031966">
    <property type="term" value="C:mitochondrial membrane"/>
    <property type="evidence" value="ECO:0007669"/>
    <property type="project" value="UniProtKB-SubCell"/>
</dbReference>
<evidence type="ECO:0000259" key="18">
    <source>
        <dbReference type="Pfam" id="PF00361"/>
    </source>
</evidence>
<dbReference type="EC" id="7.1.1.2" evidence="4 17"/>
<gene>
    <name evidence="20" type="primary">ND4</name>
</gene>
<feature type="transmembrane region" description="Helical" evidence="17">
    <location>
        <begin position="416"/>
        <end position="433"/>
    </location>
</feature>
<proteinExistence type="inferred from homology"/>
<feature type="domain" description="NADH:quinone oxidoreductase/Mrp antiporter transmembrane" evidence="18">
    <location>
        <begin position="102"/>
        <end position="388"/>
    </location>
</feature>
<name>A0A343X9P7_CICVR</name>
<dbReference type="InterPro" id="IPR003918">
    <property type="entry name" value="NADH_UbQ_OxRdtase"/>
</dbReference>
<comment type="subcellular location">
    <subcellularLocation>
        <location evidence="2 17">Mitochondrion membrane</location>
        <topology evidence="2 17">Multi-pass membrane protein</topology>
    </subcellularLocation>
</comment>
<feature type="transmembrane region" description="Helical" evidence="17">
    <location>
        <begin position="139"/>
        <end position="158"/>
    </location>
</feature>
<evidence type="ECO:0000256" key="12">
    <source>
        <dbReference type="ARBA" id="ARBA00023027"/>
    </source>
</evidence>
<evidence type="ECO:0000256" key="1">
    <source>
        <dbReference type="ARBA" id="ARBA00003257"/>
    </source>
</evidence>
<dbReference type="GO" id="GO:0042773">
    <property type="term" value="P:ATP synthesis coupled electron transport"/>
    <property type="evidence" value="ECO:0007669"/>
    <property type="project" value="InterPro"/>
</dbReference>
<dbReference type="GO" id="GO:0048039">
    <property type="term" value="F:ubiquinone binding"/>
    <property type="evidence" value="ECO:0007669"/>
    <property type="project" value="TreeGrafter"/>
</dbReference>
<evidence type="ECO:0000256" key="13">
    <source>
        <dbReference type="ARBA" id="ARBA00023075"/>
    </source>
</evidence>